<dbReference type="GeneTree" id="ENSGT00940000162700"/>
<accession>A0A3B1J2G4</accession>
<dbReference type="InterPro" id="IPR007110">
    <property type="entry name" value="Ig-like_dom"/>
</dbReference>
<name>A0A3B1J2G4_ASTMX</name>
<dbReference type="SUPFAM" id="SSF48726">
    <property type="entry name" value="Immunoglobulin"/>
    <property type="match status" value="2"/>
</dbReference>
<keyword evidence="3" id="KW-1133">Transmembrane helix</keyword>
<sequence>KVLAPLQFCQIILSSRKCLQSQIPKPVVTINPANQVFRGESVTLRCDLRGGGGFDWTYSWYKKGNTVSLYSSTQDYEISSVSDSHRGEYTCIGTVRGTSRYSHTSTAVRLTVSATLTVDPDSTVFTGESVTLKCEITGYDGWRYKWYKQKNWDEWSAVYQSGFYTVNRELSNRPTSSQNKTPKPELTSSLKGAALIGNPVTLYCNLKQSAGWTGRGDPVYYTHYSDALWVNVTGDGASVALGVSLGLSLLFLIILGLICYYKIKKG</sequence>
<dbReference type="Ensembl" id="ENSAMXT00000047211.1">
    <property type="protein sequence ID" value="ENSAMXP00000036462.1"/>
    <property type="gene ID" value="ENSAMXG00000014253.2"/>
</dbReference>
<dbReference type="GO" id="GO:0006955">
    <property type="term" value="P:immune response"/>
    <property type="evidence" value="ECO:0007669"/>
    <property type="project" value="TreeGrafter"/>
</dbReference>
<keyword evidence="3" id="KW-0812">Transmembrane</keyword>
<reference evidence="6" key="2">
    <citation type="journal article" date="2014" name="Nat. Commun.">
        <title>The cavefish genome reveals candidate genes for eye loss.</title>
        <authorList>
            <person name="McGaugh S.E."/>
            <person name="Gross J.B."/>
            <person name="Aken B."/>
            <person name="Blin M."/>
            <person name="Borowsky R."/>
            <person name="Chalopin D."/>
            <person name="Hinaux H."/>
            <person name="Jeffery W.R."/>
            <person name="Keene A."/>
            <person name="Ma L."/>
            <person name="Minx P."/>
            <person name="Murphy D."/>
            <person name="O'Quin K.E."/>
            <person name="Retaux S."/>
            <person name="Rohner N."/>
            <person name="Searle S.M."/>
            <person name="Stahl B.A."/>
            <person name="Tabin C."/>
            <person name="Volff J.N."/>
            <person name="Yoshizawa M."/>
            <person name="Warren W.C."/>
        </authorList>
    </citation>
    <scope>NUCLEOTIDE SEQUENCE [LARGE SCALE GENOMIC DNA]</scope>
    <source>
        <strain evidence="6">female</strain>
    </source>
</reference>
<dbReference type="InterPro" id="IPR050488">
    <property type="entry name" value="Ig_Fc_receptor"/>
</dbReference>
<evidence type="ECO:0000256" key="1">
    <source>
        <dbReference type="ARBA" id="ARBA00022729"/>
    </source>
</evidence>
<dbReference type="Bgee" id="ENSAMXG00000014253">
    <property type="expression patterns" value="Expressed in mesonephros and 6 other cell types or tissues"/>
</dbReference>
<dbReference type="GO" id="GO:0004888">
    <property type="term" value="F:transmembrane signaling receptor activity"/>
    <property type="evidence" value="ECO:0007669"/>
    <property type="project" value="TreeGrafter"/>
</dbReference>
<proteinExistence type="predicted"/>
<evidence type="ECO:0000313" key="6">
    <source>
        <dbReference type="Proteomes" id="UP000018467"/>
    </source>
</evidence>
<reference evidence="6" key="1">
    <citation type="submission" date="2013-03" db="EMBL/GenBank/DDBJ databases">
        <authorList>
            <person name="Jeffery W."/>
            <person name="Warren W."/>
            <person name="Wilson R.K."/>
        </authorList>
    </citation>
    <scope>NUCLEOTIDE SEQUENCE</scope>
    <source>
        <strain evidence="6">female</strain>
    </source>
</reference>
<dbReference type="GO" id="GO:0007166">
    <property type="term" value="P:cell surface receptor signaling pathway"/>
    <property type="evidence" value="ECO:0007669"/>
    <property type="project" value="TreeGrafter"/>
</dbReference>
<dbReference type="PANTHER" id="PTHR11481:SF64">
    <property type="entry name" value="FC RECEPTOR-LIKE PROTEIN 4"/>
    <property type="match status" value="1"/>
</dbReference>
<evidence type="ECO:0000256" key="3">
    <source>
        <dbReference type="SAM" id="Phobius"/>
    </source>
</evidence>
<evidence type="ECO:0000259" key="4">
    <source>
        <dbReference type="PROSITE" id="PS50835"/>
    </source>
</evidence>
<dbReference type="Gene3D" id="2.60.40.10">
    <property type="entry name" value="Immunoglobulins"/>
    <property type="match status" value="2"/>
</dbReference>
<organism evidence="5 6">
    <name type="scientific">Astyanax mexicanus</name>
    <name type="common">Blind cave fish</name>
    <name type="synonym">Astyanax fasciatus mexicanus</name>
    <dbReference type="NCBI Taxonomy" id="7994"/>
    <lineage>
        <taxon>Eukaryota</taxon>
        <taxon>Metazoa</taxon>
        <taxon>Chordata</taxon>
        <taxon>Craniata</taxon>
        <taxon>Vertebrata</taxon>
        <taxon>Euteleostomi</taxon>
        <taxon>Actinopterygii</taxon>
        <taxon>Neopterygii</taxon>
        <taxon>Teleostei</taxon>
        <taxon>Ostariophysi</taxon>
        <taxon>Characiformes</taxon>
        <taxon>Characoidei</taxon>
        <taxon>Acestrorhamphidae</taxon>
        <taxon>Acestrorhamphinae</taxon>
        <taxon>Astyanax</taxon>
    </lineage>
</organism>
<dbReference type="InterPro" id="IPR013783">
    <property type="entry name" value="Ig-like_fold"/>
</dbReference>
<dbReference type="PROSITE" id="PS50835">
    <property type="entry name" value="IG_LIKE"/>
    <property type="match status" value="1"/>
</dbReference>
<reference evidence="5" key="4">
    <citation type="submission" date="2025-09" db="UniProtKB">
        <authorList>
            <consortium name="Ensembl"/>
        </authorList>
    </citation>
    <scope>IDENTIFICATION</scope>
</reference>
<evidence type="ECO:0000256" key="2">
    <source>
        <dbReference type="ARBA" id="ARBA00023157"/>
    </source>
</evidence>
<reference evidence="5" key="3">
    <citation type="submission" date="2025-08" db="UniProtKB">
        <authorList>
            <consortium name="Ensembl"/>
        </authorList>
    </citation>
    <scope>IDENTIFICATION</scope>
</reference>
<dbReference type="FunFam" id="2.60.40.10:FF:001607">
    <property type="entry name" value="Leukocyte immune-type receptor TS32.15 L2.5a"/>
    <property type="match status" value="1"/>
</dbReference>
<dbReference type="Pfam" id="PF13927">
    <property type="entry name" value="Ig_3"/>
    <property type="match status" value="1"/>
</dbReference>
<keyword evidence="2" id="KW-1015">Disulfide bond</keyword>
<dbReference type="AlphaFoldDB" id="A0A3B1J2G4"/>
<dbReference type="InterPro" id="IPR003599">
    <property type="entry name" value="Ig_sub"/>
</dbReference>
<dbReference type="Proteomes" id="UP000018467">
    <property type="component" value="Unassembled WGS sequence"/>
</dbReference>
<feature type="transmembrane region" description="Helical" evidence="3">
    <location>
        <begin position="239"/>
        <end position="261"/>
    </location>
</feature>
<keyword evidence="6" id="KW-1185">Reference proteome</keyword>
<dbReference type="GO" id="GO:0009897">
    <property type="term" value="C:external side of plasma membrane"/>
    <property type="evidence" value="ECO:0007669"/>
    <property type="project" value="TreeGrafter"/>
</dbReference>
<evidence type="ECO:0000313" key="5">
    <source>
        <dbReference type="Ensembl" id="ENSAMXP00000036462.1"/>
    </source>
</evidence>
<protein>
    <recommendedName>
        <fullName evidence="4">Ig-like domain-containing protein</fullName>
    </recommendedName>
</protein>
<dbReference type="PANTHER" id="PTHR11481">
    <property type="entry name" value="IMMUNOGLOBULIN FC RECEPTOR"/>
    <property type="match status" value="1"/>
</dbReference>
<dbReference type="InterPro" id="IPR036179">
    <property type="entry name" value="Ig-like_dom_sf"/>
</dbReference>
<keyword evidence="1" id="KW-0732">Signal</keyword>
<feature type="domain" description="Ig-like" evidence="4">
    <location>
        <begin position="24"/>
        <end position="113"/>
    </location>
</feature>
<keyword evidence="3" id="KW-0472">Membrane</keyword>
<dbReference type="SMART" id="SM00409">
    <property type="entry name" value="IG"/>
    <property type="match status" value="2"/>
</dbReference>